<organism evidence="1 2">
    <name type="scientific">Pseudomonas fontis</name>
    <dbReference type="NCBI Taxonomy" id="2942633"/>
    <lineage>
        <taxon>Bacteria</taxon>
        <taxon>Pseudomonadati</taxon>
        <taxon>Pseudomonadota</taxon>
        <taxon>Gammaproteobacteria</taxon>
        <taxon>Pseudomonadales</taxon>
        <taxon>Pseudomonadaceae</taxon>
        <taxon>Pseudomonas</taxon>
    </lineage>
</organism>
<protein>
    <submittedName>
        <fullName evidence="1">Uncharacterized protein</fullName>
    </submittedName>
</protein>
<reference evidence="1 2" key="1">
    <citation type="submission" date="2022-05" db="EMBL/GenBank/DDBJ databases">
        <title>Novel Pseudomonas spp. Isolated from a Rainbow Trout Aquaculture Facility.</title>
        <authorList>
            <person name="Testerman T."/>
            <person name="Graf J."/>
        </authorList>
    </citation>
    <scope>NUCLEOTIDE SEQUENCE [LARGE SCALE GENOMIC DNA]</scope>
    <source>
        <strain evidence="1 2">ID681</strain>
    </source>
</reference>
<dbReference type="Proteomes" id="UP001148203">
    <property type="component" value="Unassembled WGS sequence"/>
</dbReference>
<evidence type="ECO:0000313" key="1">
    <source>
        <dbReference type="EMBL" id="MDD0991481.1"/>
    </source>
</evidence>
<keyword evidence="2" id="KW-1185">Reference proteome</keyword>
<gene>
    <name evidence="1" type="ORF">M5G11_13120</name>
</gene>
<comment type="caution">
    <text evidence="1">The sequence shown here is derived from an EMBL/GenBank/DDBJ whole genome shotgun (WGS) entry which is preliminary data.</text>
</comment>
<dbReference type="RefSeq" id="WP_273913321.1">
    <property type="nucleotide sequence ID" value="NZ_JAMDGX010000081.1"/>
</dbReference>
<sequence length="114" mass="13317">MDSIIFEAHELAKNLNDHHIVVINSCMRLQALKLEDQIVRALQDSKGRGPDIIYNEFEVFLSPHDRRFVPTLWHPERNMLNLASTHRIVQRAMEVWAARGSPSRFLYTNRAQHS</sequence>
<evidence type="ECO:0000313" key="2">
    <source>
        <dbReference type="Proteomes" id="UP001148203"/>
    </source>
</evidence>
<proteinExistence type="predicted"/>
<accession>A0ABT5NTI8</accession>
<dbReference type="EMBL" id="JAMDGY010000029">
    <property type="protein sequence ID" value="MDD0991481.1"/>
    <property type="molecule type" value="Genomic_DNA"/>
</dbReference>
<name>A0ABT5NTI8_9PSED</name>